<dbReference type="NCBIfam" id="TIGR01662">
    <property type="entry name" value="HAD-SF-IIIA"/>
    <property type="match status" value="1"/>
</dbReference>
<keyword evidence="11" id="KW-0119">Carbohydrate metabolism</keyword>
<dbReference type="PANTHER" id="PTHR42891">
    <property type="entry name" value="D-GLYCERO-BETA-D-MANNO-HEPTOSE-1,7-BISPHOSPHATE 7-PHOSPHATASE"/>
    <property type="match status" value="1"/>
</dbReference>
<keyword evidence="8 13" id="KW-0378">Hydrolase</keyword>
<dbReference type="InterPro" id="IPR023214">
    <property type="entry name" value="HAD_sf"/>
</dbReference>
<dbReference type="NCBIfam" id="TIGR01656">
    <property type="entry name" value="Histidinol-ppas"/>
    <property type="match status" value="1"/>
</dbReference>
<dbReference type="AlphaFoldDB" id="A0A1J5R593"/>
<evidence type="ECO:0000256" key="11">
    <source>
        <dbReference type="ARBA" id="ARBA00023277"/>
    </source>
</evidence>
<comment type="subunit">
    <text evidence="5">Monomer.</text>
</comment>
<dbReference type="InterPro" id="IPR004446">
    <property type="entry name" value="Heptose_bisP_phosphatase"/>
</dbReference>
<dbReference type="InterPro" id="IPR006549">
    <property type="entry name" value="HAD-SF_hydro_IIIA"/>
</dbReference>
<sequence length="189" mass="20726">MADRPTPKLVILDRDGVINEDRDDYIKSADEWVPIPGSLEAIARLHREGWRVLIASNQSGVGRGLFDMPTLNSIHLKMQKTLAAAGGRIDAIFFCPHAPEEHCACRKPKPGLFRDIATRHGLDDLTGVPAVGDTRRDLLAAQQLGCELHLVRSGKGERTLAADELPPGTRVHDDLAAFTDWLLTQRAAP</sequence>
<evidence type="ECO:0000256" key="10">
    <source>
        <dbReference type="ARBA" id="ARBA00022842"/>
    </source>
</evidence>
<organism evidence="13">
    <name type="scientific">mine drainage metagenome</name>
    <dbReference type="NCBI Taxonomy" id="410659"/>
    <lineage>
        <taxon>unclassified sequences</taxon>
        <taxon>metagenomes</taxon>
        <taxon>ecological metagenomes</taxon>
    </lineage>
</organism>
<evidence type="ECO:0000256" key="7">
    <source>
        <dbReference type="ARBA" id="ARBA00022723"/>
    </source>
</evidence>
<dbReference type="GO" id="GO:0005975">
    <property type="term" value="P:carbohydrate metabolic process"/>
    <property type="evidence" value="ECO:0007669"/>
    <property type="project" value="InterPro"/>
</dbReference>
<dbReference type="CDD" id="cd07503">
    <property type="entry name" value="HAD_HisB-N"/>
    <property type="match status" value="1"/>
</dbReference>
<dbReference type="InterPro" id="IPR036412">
    <property type="entry name" value="HAD-like_sf"/>
</dbReference>
<dbReference type="NCBIfam" id="NF006506">
    <property type="entry name" value="PRK08942.1"/>
    <property type="match status" value="1"/>
</dbReference>
<comment type="cofactor">
    <cofactor evidence="2">
        <name>Zn(2+)</name>
        <dbReference type="ChEBI" id="CHEBI:29105"/>
    </cofactor>
</comment>
<dbReference type="GO" id="GO:0005737">
    <property type="term" value="C:cytoplasm"/>
    <property type="evidence" value="ECO:0007669"/>
    <property type="project" value="UniProtKB-SubCell"/>
</dbReference>
<evidence type="ECO:0000256" key="5">
    <source>
        <dbReference type="ARBA" id="ARBA00011245"/>
    </source>
</evidence>
<evidence type="ECO:0000256" key="8">
    <source>
        <dbReference type="ARBA" id="ARBA00022801"/>
    </source>
</evidence>
<comment type="cofactor">
    <cofactor evidence="1">
        <name>Mg(2+)</name>
        <dbReference type="ChEBI" id="CHEBI:18420"/>
    </cofactor>
</comment>
<protein>
    <recommendedName>
        <fullName evidence="12">D,D-heptose 1,7-bisphosphate phosphatase</fullName>
    </recommendedName>
</protein>
<gene>
    <name evidence="13" type="ORF">GALL_332740</name>
</gene>
<keyword evidence="9" id="KW-0862">Zinc</keyword>
<reference evidence="13" key="1">
    <citation type="submission" date="2016-10" db="EMBL/GenBank/DDBJ databases">
        <title>Sequence of Gallionella enrichment culture.</title>
        <authorList>
            <person name="Poehlein A."/>
            <person name="Muehling M."/>
            <person name="Daniel R."/>
        </authorList>
    </citation>
    <scope>NUCLEOTIDE SEQUENCE</scope>
</reference>
<evidence type="ECO:0000256" key="1">
    <source>
        <dbReference type="ARBA" id="ARBA00001946"/>
    </source>
</evidence>
<dbReference type="FunFam" id="3.40.50.1000:FF:000168">
    <property type="entry name" value="D,D-heptose 1,7-bisphosphate phosphatase"/>
    <property type="match status" value="1"/>
</dbReference>
<keyword evidence="6" id="KW-0963">Cytoplasm</keyword>
<name>A0A1J5R593_9ZZZZ</name>
<proteinExistence type="inferred from homology"/>
<evidence type="ECO:0000313" key="13">
    <source>
        <dbReference type="EMBL" id="OIQ84891.1"/>
    </source>
</evidence>
<keyword evidence="7" id="KW-0479">Metal-binding</keyword>
<keyword evidence="10" id="KW-0460">Magnesium</keyword>
<evidence type="ECO:0000256" key="9">
    <source>
        <dbReference type="ARBA" id="ARBA00022833"/>
    </source>
</evidence>
<dbReference type="InterPro" id="IPR006543">
    <property type="entry name" value="Histidinol-phos"/>
</dbReference>
<comment type="caution">
    <text evidence="13">The sequence shown here is derived from an EMBL/GenBank/DDBJ whole genome shotgun (WGS) entry which is preliminary data.</text>
</comment>
<dbReference type="GO" id="GO:0046872">
    <property type="term" value="F:metal ion binding"/>
    <property type="evidence" value="ECO:0007669"/>
    <property type="project" value="UniProtKB-KW"/>
</dbReference>
<evidence type="ECO:0000256" key="3">
    <source>
        <dbReference type="ARBA" id="ARBA00004496"/>
    </source>
</evidence>
<dbReference type="PIRSF" id="PIRSF004682">
    <property type="entry name" value="GmhB"/>
    <property type="match status" value="1"/>
</dbReference>
<dbReference type="EMBL" id="MLJW01000583">
    <property type="protein sequence ID" value="OIQ84891.1"/>
    <property type="molecule type" value="Genomic_DNA"/>
</dbReference>
<evidence type="ECO:0000256" key="12">
    <source>
        <dbReference type="ARBA" id="ARBA00031828"/>
    </source>
</evidence>
<dbReference type="Gene3D" id="3.40.50.1000">
    <property type="entry name" value="HAD superfamily/HAD-like"/>
    <property type="match status" value="1"/>
</dbReference>
<evidence type="ECO:0000256" key="2">
    <source>
        <dbReference type="ARBA" id="ARBA00001947"/>
    </source>
</evidence>
<comment type="subcellular location">
    <subcellularLocation>
        <location evidence="3">Cytoplasm</location>
    </subcellularLocation>
</comment>
<evidence type="ECO:0000256" key="4">
    <source>
        <dbReference type="ARBA" id="ARBA00005628"/>
    </source>
</evidence>
<accession>A0A1J5R593</accession>
<dbReference type="PANTHER" id="PTHR42891:SF1">
    <property type="entry name" value="D-GLYCERO-BETA-D-MANNO-HEPTOSE-1,7-BISPHOSPHATE 7-PHOSPHATASE"/>
    <property type="match status" value="1"/>
</dbReference>
<dbReference type="SUPFAM" id="SSF56784">
    <property type="entry name" value="HAD-like"/>
    <property type="match status" value="1"/>
</dbReference>
<comment type="similarity">
    <text evidence="4">Belongs to the GmhB family.</text>
</comment>
<dbReference type="GO" id="GO:0016791">
    <property type="term" value="F:phosphatase activity"/>
    <property type="evidence" value="ECO:0007669"/>
    <property type="project" value="InterPro"/>
</dbReference>
<evidence type="ECO:0000256" key="6">
    <source>
        <dbReference type="ARBA" id="ARBA00022490"/>
    </source>
</evidence>
<dbReference type="Pfam" id="PF13242">
    <property type="entry name" value="Hydrolase_like"/>
    <property type="match status" value="1"/>
</dbReference>